<evidence type="ECO:0000259" key="2">
    <source>
        <dbReference type="PROSITE" id="PS50404"/>
    </source>
</evidence>
<dbReference type="AlphaFoldDB" id="A0A239J4J0"/>
<dbReference type="SUPFAM" id="SSF52833">
    <property type="entry name" value="Thioredoxin-like"/>
    <property type="match status" value="1"/>
</dbReference>
<dbReference type="Pfam" id="PF13417">
    <property type="entry name" value="GST_N_3"/>
    <property type="match status" value="1"/>
</dbReference>
<proteinExistence type="predicted"/>
<dbReference type="RefSeq" id="WP_089233694.1">
    <property type="nucleotide sequence ID" value="NZ_FZOY01000005.1"/>
</dbReference>
<dbReference type="Gene3D" id="1.20.1050.10">
    <property type="match status" value="1"/>
</dbReference>
<dbReference type="GO" id="GO:0016740">
    <property type="term" value="F:transferase activity"/>
    <property type="evidence" value="ECO:0007669"/>
    <property type="project" value="UniProtKB-KW"/>
</dbReference>
<name>A0A239J4J0_9RHOB</name>
<dbReference type="Pfam" id="PF00043">
    <property type="entry name" value="GST_C"/>
    <property type="match status" value="1"/>
</dbReference>
<sequence length="205" mass="22445">MLTLYHAPQSRATRAYQLVDELGALDKVAVKTVQIPRRDGSGGRDPSNPHPEGKVPTLVHDGEVIRESPAIFLYLTDLFPEAGLGPLPGQPGRGSYLSWLAWYGGVMEPVMHFHMFGIDHPGLANTFRGYDEMAERLCTALADAPWLLGERYSAADLLVGSTFAWMPDAIPDDPKVRDWVNRCAARPAVARTAAYEQKIMEAAAG</sequence>
<organism evidence="3 4">
    <name type="scientific">Tropicimonas sediminicola</name>
    <dbReference type="NCBI Taxonomy" id="1031541"/>
    <lineage>
        <taxon>Bacteria</taxon>
        <taxon>Pseudomonadati</taxon>
        <taxon>Pseudomonadota</taxon>
        <taxon>Alphaproteobacteria</taxon>
        <taxon>Rhodobacterales</taxon>
        <taxon>Roseobacteraceae</taxon>
        <taxon>Tropicimonas</taxon>
    </lineage>
</organism>
<accession>A0A239J4J0</accession>
<dbReference type="InterPro" id="IPR004045">
    <property type="entry name" value="Glutathione_S-Trfase_N"/>
</dbReference>
<evidence type="ECO:0000256" key="1">
    <source>
        <dbReference type="SAM" id="MobiDB-lite"/>
    </source>
</evidence>
<dbReference type="Gene3D" id="3.40.30.10">
    <property type="entry name" value="Glutaredoxin"/>
    <property type="match status" value="1"/>
</dbReference>
<dbReference type="CDD" id="cd03207">
    <property type="entry name" value="GST_C_8"/>
    <property type="match status" value="1"/>
</dbReference>
<feature type="region of interest" description="Disordered" evidence="1">
    <location>
        <begin position="35"/>
        <end position="57"/>
    </location>
</feature>
<gene>
    <name evidence="3" type="ORF">SAMN05421757_105108</name>
</gene>
<evidence type="ECO:0000313" key="3">
    <source>
        <dbReference type="EMBL" id="SNT00946.1"/>
    </source>
</evidence>
<dbReference type="PANTHER" id="PTHR44051">
    <property type="entry name" value="GLUTATHIONE S-TRANSFERASE-RELATED"/>
    <property type="match status" value="1"/>
</dbReference>
<dbReference type="Proteomes" id="UP000198426">
    <property type="component" value="Unassembled WGS sequence"/>
</dbReference>
<dbReference type="SFLD" id="SFLDS00019">
    <property type="entry name" value="Glutathione_Transferase_(cytos"/>
    <property type="match status" value="1"/>
</dbReference>
<dbReference type="PROSITE" id="PS50404">
    <property type="entry name" value="GST_NTER"/>
    <property type="match status" value="1"/>
</dbReference>
<dbReference type="SFLD" id="SFLDG01150">
    <property type="entry name" value="Main.1:_Beta-like"/>
    <property type="match status" value="1"/>
</dbReference>
<dbReference type="InterPro" id="IPR040079">
    <property type="entry name" value="Glutathione_S-Trfase"/>
</dbReference>
<dbReference type="InterPro" id="IPR036249">
    <property type="entry name" value="Thioredoxin-like_sf"/>
</dbReference>
<dbReference type="SFLD" id="SFLDG00358">
    <property type="entry name" value="Main_(cytGST)"/>
    <property type="match status" value="1"/>
</dbReference>
<feature type="domain" description="GST N-terminal" evidence="2">
    <location>
        <begin position="1"/>
        <end position="83"/>
    </location>
</feature>
<keyword evidence="3" id="KW-0808">Transferase</keyword>
<reference evidence="3 4" key="1">
    <citation type="submission" date="2017-06" db="EMBL/GenBank/DDBJ databases">
        <authorList>
            <person name="Kim H.J."/>
            <person name="Triplett B.A."/>
        </authorList>
    </citation>
    <scope>NUCLEOTIDE SEQUENCE [LARGE SCALE GENOMIC DNA]</scope>
    <source>
        <strain evidence="3 4">DSM 29339</strain>
    </source>
</reference>
<dbReference type="InterPro" id="IPR036282">
    <property type="entry name" value="Glutathione-S-Trfase_C_sf"/>
</dbReference>
<protein>
    <submittedName>
        <fullName evidence="3">Glutathione S-transferase</fullName>
    </submittedName>
</protein>
<dbReference type="EMBL" id="FZOY01000005">
    <property type="protein sequence ID" value="SNT00946.1"/>
    <property type="molecule type" value="Genomic_DNA"/>
</dbReference>
<dbReference type="SUPFAM" id="SSF47616">
    <property type="entry name" value="GST C-terminal domain-like"/>
    <property type="match status" value="1"/>
</dbReference>
<dbReference type="PANTHER" id="PTHR44051:SF21">
    <property type="entry name" value="GLUTATHIONE S-TRANSFERASE FAMILY PROTEIN"/>
    <property type="match status" value="1"/>
</dbReference>
<dbReference type="InterPro" id="IPR004046">
    <property type="entry name" value="GST_C"/>
</dbReference>
<dbReference type="CDD" id="cd03046">
    <property type="entry name" value="GST_N_GTT1_like"/>
    <property type="match status" value="1"/>
</dbReference>
<evidence type="ECO:0000313" key="4">
    <source>
        <dbReference type="Proteomes" id="UP000198426"/>
    </source>
</evidence>
<dbReference type="OrthoDB" id="5740960at2"/>
<keyword evidence="4" id="KW-1185">Reference proteome</keyword>